<sequence length="85" mass="9812">MTHHMDVRMNQRGMPSSIVALALENGHWCGDKCILDRKEIRKLVEELDRQRKLALKALDKGGVVVVEADGRPITTYRMKKGRRRK</sequence>
<protein>
    <recommendedName>
        <fullName evidence="3">DUF4258 domain-containing protein</fullName>
    </recommendedName>
</protein>
<reference evidence="1 2" key="1">
    <citation type="submission" date="2020-08" db="EMBL/GenBank/DDBJ databases">
        <authorList>
            <person name="Liu G."/>
            <person name="Sun C."/>
        </authorList>
    </citation>
    <scope>NUCLEOTIDE SEQUENCE [LARGE SCALE GENOMIC DNA]</scope>
    <source>
        <strain evidence="1 2">OT19</strain>
    </source>
</reference>
<evidence type="ECO:0000313" key="2">
    <source>
        <dbReference type="Proteomes" id="UP000515297"/>
    </source>
</evidence>
<name>A0A7G6VTK8_9SPHN</name>
<accession>A0A7G6VTK8</accession>
<evidence type="ECO:0000313" key="1">
    <source>
        <dbReference type="EMBL" id="QNE05073.1"/>
    </source>
</evidence>
<proteinExistence type="predicted"/>
<dbReference type="EMBL" id="CP060052">
    <property type="protein sequence ID" value="QNE05073.1"/>
    <property type="molecule type" value="Genomic_DNA"/>
</dbReference>
<gene>
    <name evidence="1" type="ORF">H4O24_14445</name>
</gene>
<evidence type="ECO:0008006" key="3">
    <source>
        <dbReference type="Google" id="ProtNLM"/>
    </source>
</evidence>
<organism evidence="1 2">
    <name type="scientific">Croceicoccus marinus</name>
    <dbReference type="NCBI Taxonomy" id="450378"/>
    <lineage>
        <taxon>Bacteria</taxon>
        <taxon>Pseudomonadati</taxon>
        <taxon>Pseudomonadota</taxon>
        <taxon>Alphaproteobacteria</taxon>
        <taxon>Sphingomonadales</taxon>
        <taxon>Erythrobacteraceae</taxon>
        <taxon>Croceicoccus</taxon>
    </lineage>
</organism>
<dbReference type="AlphaFoldDB" id="A0A7G6VTK8"/>
<dbReference type="RefSeq" id="WP_185884294.1">
    <property type="nucleotide sequence ID" value="NZ_CP060052.1"/>
</dbReference>
<dbReference type="Proteomes" id="UP000515297">
    <property type="component" value="Chromosome"/>
</dbReference>